<name>A0ABR5APR2_BACBA</name>
<evidence type="ECO:0000313" key="2">
    <source>
        <dbReference type="Proteomes" id="UP000031982"/>
    </source>
</evidence>
<sequence length="44" mass="5107">MEQKIIFDLATTLNGFIERKKHEVDWCIMDFCSSATSFSFIGFV</sequence>
<keyword evidence="2" id="KW-1185">Reference proteome</keyword>
<evidence type="ECO:0000313" key="1">
    <source>
        <dbReference type="EMBL" id="KIL75822.1"/>
    </source>
</evidence>
<gene>
    <name evidence="1" type="ORF">SD77_2771</name>
</gene>
<protein>
    <submittedName>
        <fullName evidence="1">Uncharacterized protein</fullName>
    </submittedName>
</protein>
<reference evidence="1 2" key="1">
    <citation type="submission" date="2015-01" db="EMBL/GenBank/DDBJ databases">
        <title>Genome Assembly of Bacillus badius MTCC 1458.</title>
        <authorList>
            <person name="Verma A."/>
            <person name="Khatri I."/>
            <person name="Mual P."/>
            <person name="Subramanian S."/>
            <person name="Krishnamurthi S."/>
        </authorList>
    </citation>
    <scope>NUCLEOTIDE SEQUENCE [LARGE SCALE GENOMIC DNA]</scope>
    <source>
        <strain evidence="1 2">MTCC 1458</strain>
    </source>
</reference>
<proteinExistence type="predicted"/>
<dbReference type="EMBL" id="JXLP01000022">
    <property type="protein sequence ID" value="KIL75822.1"/>
    <property type="molecule type" value="Genomic_DNA"/>
</dbReference>
<accession>A0ABR5APR2</accession>
<organism evidence="1 2">
    <name type="scientific">Bacillus badius</name>
    <dbReference type="NCBI Taxonomy" id="1455"/>
    <lineage>
        <taxon>Bacteria</taxon>
        <taxon>Bacillati</taxon>
        <taxon>Bacillota</taxon>
        <taxon>Bacilli</taxon>
        <taxon>Bacillales</taxon>
        <taxon>Bacillaceae</taxon>
        <taxon>Pseudobacillus</taxon>
    </lineage>
</organism>
<dbReference type="Proteomes" id="UP000031982">
    <property type="component" value="Unassembled WGS sequence"/>
</dbReference>
<comment type="caution">
    <text evidence="1">The sequence shown here is derived from an EMBL/GenBank/DDBJ whole genome shotgun (WGS) entry which is preliminary data.</text>
</comment>